<dbReference type="Proteomes" id="UP000633219">
    <property type="component" value="Unassembled WGS sequence"/>
</dbReference>
<evidence type="ECO:0000313" key="3">
    <source>
        <dbReference type="EMBL" id="MBL0374813.1"/>
    </source>
</evidence>
<accession>A0A937CR34</accession>
<dbReference type="InterPro" id="IPR001347">
    <property type="entry name" value="SIS_dom"/>
</dbReference>
<proteinExistence type="inferred from homology"/>
<dbReference type="AlphaFoldDB" id="A0A937CR34"/>
<dbReference type="EMBL" id="JAEQNC010000016">
    <property type="protein sequence ID" value="MBL0374813.1"/>
    <property type="molecule type" value="Genomic_DNA"/>
</dbReference>
<evidence type="ECO:0000313" key="4">
    <source>
        <dbReference type="Proteomes" id="UP000633219"/>
    </source>
</evidence>
<reference evidence="3" key="1">
    <citation type="submission" date="2021-01" db="EMBL/GenBank/DDBJ databases">
        <title>Rhizobium sp. strain KVB221 16S ribosomal RNA gene Genome sequencing and assembly.</title>
        <authorList>
            <person name="Kang M."/>
        </authorList>
    </citation>
    <scope>NUCLEOTIDE SEQUENCE</scope>
    <source>
        <strain evidence="3">KVB221</strain>
    </source>
</reference>
<dbReference type="InterPro" id="IPR017552">
    <property type="entry name" value="PHI/rmpB"/>
</dbReference>
<keyword evidence="4" id="KW-1185">Reference proteome</keyword>
<evidence type="ECO:0000256" key="1">
    <source>
        <dbReference type="ARBA" id="ARBA00009235"/>
    </source>
</evidence>
<dbReference type="PANTHER" id="PTHR43443:SF1">
    <property type="entry name" value="3-HEXULOSE-6-PHOSPHATE ISOMERASE"/>
    <property type="match status" value="1"/>
</dbReference>
<dbReference type="RefSeq" id="WP_201663365.1">
    <property type="nucleotide sequence ID" value="NZ_JAEQNC010000016.1"/>
</dbReference>
<gene>
    <name evidence="3" type="ORF">JJB09_22630</name>
</gene>
<dbReference type="InterPro" id="IPR046348">
    <property type="entry name" value="SIS_dom_sf"/>
</dbReference>
<dbReference type="SUPFAM" id="SSF53697">
    <property type="entry name" value="SIS domain"/>
    <property type="match status" value="1"/>
</dbReference>
<organism evidence="3 4">
    <name type="scientific">Rhizobium setariae</name>
    <dbReference type="NCBI Taxonomy" id="2801340"/>
    <lineage>
        <taxon>Bacteria</taxon>
        <taxon>Pseudomonadati</taxon>
        <taxon>Pseudomonadota</taxon>
        <taxon>Alphaproteobacteria</taxon>
        <taxon>Hyphomicrobiales</taxon>
        <taxon>Rhizobiaceae</taxon>
        <taxon>Rhizobium/Agrobacterium group</taxon>
        <taxon>Rhizobium</taxon>
    </lineage>
</organism>
<feature type="domain" description="SIS" evidence="2">
    <location>
        <begin position="30"/>
        <end position="173"/>
    </location>
</feature>
<dbReference type="Pfam" id="PF01380">
    <property type="entry name" value="SIS"/>
    <property type="match status" value="1"/>
</dbReference>
<comment type="similarity">
    <text evidence="1">Belongs to the SIS family. PHI subfamily.</text>
</comment>
<protein>
    <submittedName>
        <fullName evidence="3">SIS domain-containing protein</fullName>
    </submittedName>
</protein>
<evidence type="ECO:0000259" key="2">
    <source>
        <dbReference type="PROSITE" id="PS51464"/>
    </source>
</evidence>
<dbReference type="GO" id="GO:0097367">
    <property type="term" value="F:carbohydrate derivative binding"/>
    <property type="evidence" value="ECO:0007669"/>
    <property type="project" value="InterPro"/>
</dbReference>
<dbReference type="PROSITE" id="PS51464">
    <property type="entry name" value="SIS"/>
    <property type="match status" value="1"/>
</dbReference>
<name>A0A937CR34_9HYPH</name>
<comment type="caution">
    <text evidence="3">The sequence shown here is derived from an EMBL/GenBank/DDBJ whole genome shotgun (WGS) entry which is preliminary data.</text>
</comment>
<sequence length="186" mass="19989">MNTIADMGAKALSELGACLDAVDEDQMVALIETLVTSRRICLYGCGREGLMMRALCMRLYHLGLDVHMVADMNAPPVGPGDLLLVSAGPGYLSTVEALLGVARAAGAKTACFTAEPGSQVTKSSDSSFIIPAQTMARDQNVPTSFLPMGSLYEGAQFLLYEILVMRLRERLGETSESMRARHTNLE</sequence>
<dbReference type="GO" id="GO:1901135">
    <property type="term" value="P:carbohydrate derivative metabolic process"/>
    <property type="evidence" value="ECO:0007669"/>
    <property type="project" value="InterPro"/>
</dbReference>
<dbReference type="GO" id="GO:0016853">
    <property type="term" value="F:isomerase activity"/>
    <property type="evidence" value="ECO:0007669"/>
    <property type="project" value="InterPro"/>
</dbReference>
<dbReference type="Gene3D" id="3.40.50.10490">
    <property type="entry name" value="Glucose-6-phosphate isomerase like protein, domain 1"/>
    <property type="match status" value="1"/>
</dbReference>
<dbReference type="PANTHER" id="PTHR43443">
    <property type="entry name" value="3-HEXULOSE-6-PHOSPHATE ISOMERASE"/>
    <property type="match status" value="1"/>
</dbReference>